<dbReference type="GO" id="GO:0050660">
    <property type="term" value="F:flavin adenine dinucleotide binding"/>
    <property type="evidence" value="ECO:0007669"/>
    <property type="project" value="TreeGrafter"/>
</dbReference>
<feature type="domain" description="FAD/NAD(P)-binding" evidence="1">
    <location>
        <begin position="11"/>
        <end position="311"/>
    </location>
</feature>
<keyword evidence="3" id="KW-1185">Reference proteome</keyword>
<organism evidence="2 3">
    <name type="scientific">Mucor saturninus</name>
    <dbReference type="NCBI Taxonomy" id="64648"/>
    <lineage>
        <taxon>Eukaryota</taxon>
        <taxon>Fungi</taxon>
        <taxon>Fungi incertae sedis</taxon>
        <taxon>Mucoromycota</taxon>
        <taxon>Mucoromycotina</taxon>
        <taxon>Mucoromycetes</taxon>
        <taxon>Mucorales</taxon>
        <taxon>Mucorineae</taxon>
        <taxon>Mucoraceae</taxon>
        <taxon>Mucor</taxon>
    </lineage>
</organism>
<reference evidence="2" key="1">
    <citation type="submission" date="2020-12" db="EMBL/GenBank/DDBJ databases">
        <title>Metabolic potential, ecology and presence of endohyphal bacteria is reflected in genomic diversity of Mucoromycotina.</title>
        <authorList>
            <person name="Muszewska A."/>
            <person name="Okrasinska A."/>
            <person name="Steczkiewicz K."/>
            <person name="Drgas O."/>
            <person name="Orlowska M."/>
            <person name="Perlinska-Lenart U."/>
            <person name="Aleksandrzak-Piekarczyk T."/>
            <person name="Szatraj K."/>
            <person name="Zielenkiewicz U."/>
            <person name="Pilsyk S."/>
            <person name="Malc E."/>
            <person name="Mieczkowski P."/>
            <person name="Kruszewska J.S."/>
            <person name="Biernat P."/>
            <person name="Pawlowska J."/>
        </authorList>
    </citation>
    <scope>NUCLEOTIDE SEQUENCE</scope>
    <source>
        <strain evidence="2">WA0000017839</strain>
    </source>
</reference>
<dbReference type="OrthoDB" id="202203at2759"/>
<dbReference type="EMBL" id="JAEPRD010000074">
    <property type="protein sequence ID" value="KAG2201181.1"/>
    <property type="molecule type" value="Genomic_DNA"/>
</dbReference>
<dbReference type="PANTHER" id="PTHR43735">
    <property type="entry name" value="APOPTOSIS-INDUCING FACTOR 1"/>
    <property type="match status" value="1"/>
</dbReference>
<protein>
    <recommendedName>
        <fullName evidence="1">FAD/NAD(P)-binding domain-containing protein</fullName>
    </recommendedName>
</protein>
<proteinExistence type="predicted"/>
<evidence type="ECO:0000313" key="3">
    <source>
        <dbReference type="Proteomes" id="UP000603453"/>
    </source>
</evidence>
<sequence length="396" mass="43931">MVSNNTSEVKNIVFIGASCGALGACLSWNADHVENYRIILIEEKTHFNHVFAFPRASVVSGFEKELFVPYDQMFKGDESVGKVVHARATSIHQNHVVIDREVPEFGTKIEFAYLVYVAGTKIPIPGRLTVNTKAEGIAALKSYQEIIREAERPIIIGAGAVGLELAAEIKEHYPEKTVTLLHSRNRYLPRYKVSMDVMAYNILKKVGVKQVLGDRVILPPGGFPLKVNPIEVHTKGGKIIHGDLAIMCIGMTPNSGMLEELAPDAINKETGFVKVKPTMQIQDDRFPHIFAAGDVTDHTDVKTGHYAWMQGYAAFENIRKMIAGATQEELEPYKSKDLALIKMILGKKEAVMQTHMLGPLVTVGSWIAARSIPENVYATSSWGWLNVPFDEEHTHL</sequence>
<dbReference type="AlphaFoldDB" id="A0A8H7R0Z5"/>
<dbReference type="SUPFAM" id="SSF51905">
    <property type="entry name" value="FAD/NAD(P)-binding domain"/>
    <property type="match status" value="2"/>
</dbReference>
<gene>
    <name evidence="2" type="ORF">INT47_012992</name>
</gene>
<name>A0A8H7R0Z5_9FUNG</name>
<dbReference type="PANTHER" id="PTHR43735:SF11">
    <property type="entry name" value="HYPOTHETICAL OXIDOREDUCTASE (EUROFUNG)"/>
    <property type="match status" value="1"/>
</dbReference>
<dbReference type="Pfam" id="PF07992">
    <property type="entry name" value="Pyr_redox_2"/>
    <property type="match status" value="1"/>
</dbReference>
<comment type="caution">
    <text evidence="2">The sequence shown here is derived from an EMBL/GenBank/DDBJ whole genome shotgun (WGS) entry which is preliminary data.</text>
</comment>
<dbReference type="GO" id="GO:0005737">
    <property type="term" value="C:cytoplasm"/>
    <property type="evidence" value="ECO:0007669"/>
    <property type="project" value="TreeGrafter"/>
</dbReference>
<evidence type="ECO:0000313" key="2">
    <source>
        <dbReference type="EMBL" id="KAG2201181.1"/>
    </source>
</evidence>
<evidence type="ECO:0000259" key="1">
    <source>
        <dbReference type="Pfam" id="PF07992"/>
    </source>
</evidence>
<dbReference type="GO" id="GO:0004174">
    <property type="term" value="F:electron-transferring-flavoprotein dehydrogenase activity"/>
    <property type="evidence" value="ECO:0007669"/>
    <property type="project" value="TreeGrafter"/>
</dbReference>
<dbReference type="InterPro" id="IPR023753">
    <property type="entry name" value="FAD/NAD-binding_dom"/>
</dbReference>
<dbReference type="InterPro" id="IPR036188">
    <property type="entry name" value="FAD/NAD-bd_sf"/>
</dbReference>
<accession>A0A8H7R0Z5</accession>
<dbReference type="Proteomes" id="UP000603453">
    <property type="component" value="Unassembled WGS sequence"/>
</dbReference>
<dbReference type="PRINTS" id="PR00368">
    <property type="entry name" value="FADPNR"/>
</dbReference>
<dbReference type="Gene3D" id="3.50.50.100">
    <property type="match status" value="1"/>
</dbReference>
<dbReference type="PRINTS" id="PR00411">
    <property type="entry name" value="PNDRDTASEI"/>
</dbReference>